<organism evidence="2 3">
    <name type="scientific">Carpediemonas membranifera</name>
    <dbReference type="NCBI Taxonomy" id="201153"/>
    <lineage>
        <taxon>Eukaryota</taxon>
        <taxon>Metamonada</taxon>
        <taxon>Carpediemonas-like organisms</taxon>
        <taxon>Carpediemonas</taxon>
    </lineage>
</organism>
<dbReference type="Proteomes" id="UP000717585">
    <property type="component" value="Unassembled WGS sequence"/>
</dbReference>
<dbReference type="Gene3D" id="3.30.70.330">
    <property type="match status" value="1"/>
</dbReference>
<dbReference type="InterPro" id="IPR012677">
    <property type="entry name" value="Nucleotide-bd_a/b_plait_sf"/>
</dbReference>
<feature type="region of interest" description="Disordered" evidence="1">
    <location>
        <begin position="374"/>
        <end position="425"/>
    </location>
</feature>
<feature type="region of interest" description="Disordered" evidence="1">
    <location>
        <begin position="336"/>
        <end position="362"/>
    </location>
</feature>
<accession>A0A8J6B189</accession>
<gene>
    <name evidence="2" type="ORF">J8273_7032</name>
</gene>
<keyword evidence="3" id="KW-1185">Reference proteome</keyword>
<feature type="compositionally biased region" description="Gly residues" evidence="1">
    <location>
        <begin position="397"/>
        <end position="410"/>
    </location>
</feature>
<reference evidence="2" key="1">
    <citation type="submission" date="2021-05" db="EMBL/GenBank/DDBJ databases">
        <title>A free-living protist that lacks canonical eukaryotic 1 DNA replication and segregation systems.</title>
        <authorList>
            <person name="Salas-Leiva D.E."/>
            <person name="Tromer E.C."/>
            <person name="Curtis B.A."/>
            <person name="Jerlstrom-Hultqvist J."/>
            <person name="Kolisko M."/>
            <person name="Yi Z."/>
            <person name="Salas-Leiva J.S."/>
            <person name="Gallot-Lavallee L."/>
            <person name="Kops G.J.P.L."/>
            <person name="Archibald J.M."/>
            <person name="Simpson A.G.B."/>
            <person name="Roger A.J."/>
        </authorList>
    </citation>
    <scope>NUCLEOTIDE SEQUENCE</scope>
    <source>
        <strain evidence="2">BICM</strain>
    </source>
</reference>
<evidence type="ECO:0000313" key="2">
    <source>
        <dbReference type="EMBL" id="KAG9390779.1"/>
    </source>
</evidence>
<proteinExistence type="predicted"/>
<evidence type="ECO:0000313" key="3">
    <source>
        <dbReference type="Proteomes" id="UP000717585"/>
    </source>
</evidence>
<sequence length="425" mass="47925">MGTELLLNLDEGSNAHSGAILKKKAMSVNQRALLRRRMKLKAKAAQATAAAEYEEGNGEDDYYNQGYQNGGQEFGVEAKYDQTGLQLQREKKHAKKRVTVPTDERVATEGEGCVWDNQVPLEYVQEMEPTKPCKNATIRVNNIVVGATEKDVTTILKAHSCNVVSVRLTQDQDRKGRHSQSAYVRVHDGCVLSKVIEGTHKLRLYAKPDEDGKTEDARRIIVEEDDQDARTLVVANIKWRDDQELQSSTDGQPSENDRAVETEIMEIKNIIREGAERAKRCKVKGIRVHKGARRTRIYVELESAAKAPRVCQNIARGLKESELTGAMVSLLRDYTDQSAQHSREQSRSATARPSVREKQEKKVYEKVDLSWDHSGYKDHSIPKHEYAEEEEDRPRFMGGGRRGGFSSGGGYDRRGGRGRQWGSRR</sequence>
<dbReference type="EMBL" id="JAHDYR010000062">
    <property type="protein sequence ID" value="KAG9390779.1"/>
    <property type="molecule type" value="Genomic_DNA"/>
</dbReference>
<feature type="compositionally biased region" description="Basic and acidic residues" evidence="1">
    <location>
        <begin position="374"/>
        <end position="386"/>
    </location>
</feature>
<dbReference type="AlphaFoldDB" id="A0A8J6B189"/>
<name>A0A8J6B189_9EUKA</name>
<protein>
    <submittedName>
        <fullName evidence="2">Uncharacterized protein</fullName>
    </submittedName>
</protein>
<evidence type="ECO:0000256" key="1">
    <source>
        <dbReference type="SAM" id="MobiDB-lite"/>
    </source>
</evidence>
<comment type="caution">
    <text evidence="2">The sequence shown here is derived from an EMBL/GenBank/DDBJ whole genome shotgun (WGS) entry which is preliminary data.</text>
</comment>